<dbReference type="AlphaFoldDB" id="A0A5B6YSZ0"/>
<protein>
    <recommendedName>
        <fullName evidence="4">DEUBAD domain-containing protein</fullName>
    </recommendedName>
</protein>
<dbReference type="InterPro" id="IPR024867">
    <property type="entry name" value="NFRKB"/>
</dbReference>
<sequence length="882" mass="100151">MAADQRKKRLSAAGIASSREQCRVKRKKLGLPQYGLNTRSNISLEWDDKKKSVLAKREQIGLPRRDLIPFVDYVPYCDNILADVFAVPREIFELESLTEVLTYEVWQTHLSEYERNLLTQFLPKGADAHLVVQELLVGDNFHFGNPFLKWGASLCFGNLHPDAVLHQEQCFKANKKAYYSELQKYHNDMIGNLQMWKERWASCKVPEKEIVQKIWRFRDPVENLAATSESSSWAADEKACSSDNQNLMMKCGELQRRKGFMEDKYDNSSDGLKVVARPRRGEKIHKRNIQCGDGAKYMSYIKVSKEQHQLVKSSMKHSSNSIQSRSLNRVLGNLDTFHVQPFEVFEEEERKKMHEHWLNLANRVLPAAFSNWRRRQLQKWQLTKSLKQEMEEKLKSLKEDEEKENTHSMLPEQRDNGVPDHELPITIEDEEKERSDSLPQEQMDNGAANHEPVIALVDEERENQNPDEMLQEQIDNGAANHEPNIEDDNESVPASTESQHLQHIPPLSGRHEFHPMDLDSDDNNVIAKTDDAPPNVEYPENLGRVEVAINQGDPLSSVNDVWPAVSMPDPYYHSNLNHQCTSASELSLGHSQITEKQPARLIDLESDMCEEETGKDLLAKESNDGSFFSPYPSQDRNELLQHFYKGQGGLPFHHEQKRTGLDFQTAANISMETGQFSGHFREQLHLSLPLELRQKRLNDLHMHQNIQENMYSDGGRCSIPRQEHFLPVSIQDWAVSAAHMSVPLQSHLNSGELLSQNWYSGEHRARGGWSGLDTAVGSNQSIGNRNNADQSLFTVLSQCNELRSSAPYDSMGSTEHFIQSGNYGGVGGVVPTPSNVLPQTAHPLNYLGGHEASVAVKKNTNIGWMSLPHQNSALPDSVGKHS</sequence>
<keyword evidence="2" id="KW-0539">Nucleus</keyword>
<reference evidence="5" key="1">
    <citation type="submission" date="2019-08" db="EMBL/GenBank/DDBJ databases">
        <title>Reference gene set and small RNA set construction with multiple tissues from Davidia involucrata Baill.</title>
        <authorList>
            <person name="Yang H."/>
            <person name="Zhou C."/>
            <person name="Li G."/>
            <person name="Wang J."/>
            <person name="Gao P."/>
            <person name="Wang M."/>
            <person name="Wang R."/>
            <person name="Zhao Y."/>
        </authorList>
    </citation>
    <scope>NUCLEOTIDE SEQUENCE</scope>
    <source>
        <tissue evidence="5">Mixed with DoveR01_LX</tissue>
    </source>
</reference>
<gene>
    <name evidence="5" type="ORF">Din_004229</name>
</gene>
<dbReference type="PANTHER" id="PTHR13052">
    <property type="entry name" value="NFRKB-RELATED"/>
    <property type="match status" value="1"/>
</dbReference>
<dbReference type="InterPro" id="IPR044867">
    <property type="entry name" value="DEUBAD_dom"/>
</dbReference>
<feature type="region of interest" description="Disordered" evidence="3">
    <location>
        <begin position="391"/>
        <end position="421"/>
    </location>
</feature>
<dbReference type="PROSITE" id="PS51916">
    <property type="entry name" value="DEUBAD"/>
    <property type="match status" value="1"/>
</dbReference>
<dbReference type="EMBL" id="GHES01004229">
    <property type="protein sequence ID" value="MPA34788.1"/>
    <property type="molecule type" value="Transcribed_RNA"/>
</dbReference>
<evidence type="ECO:0000259" key="4">
    <source>
        <dbReference type="PROSITE" id="PS51916"/>
    </source>
</evidence>
<evidence type="ECO:0000256" key="3">
    <source>
        <dbReference type="SAM" id="MobiDB-lite"/>
    </source>
</evidence>
<evidence type="ECO:0000256" key="2">
    <source>
        <dbReference type="ARBA" id="ARBA00023242"/>
    </source>
</evidence>
<accession>A0A5B6YSZ0</accession>
<dbReference type="PANTHER" id="PTHR13052:SF2">
    <property type="entry name" value="NUCLEAR FACTOR KAPPA-B-BINDING PROTEIN"/>
    <property type="match status" value="1"/>
</dbReference>
<evidence type="ECO:0000313" key="5">
    <source>
        <dbReference type="EMBL" id="MPA34788.1"/>
    </source>
</evidence>
<comment type="subcellular location">
    <subcellularLocation>
        <location evidence="1">Nucleus</location>
    </subcellularLocation>
</comment>
<organism evidence="5">
    <name type="scientific">Davidia involucrata</name>
    <name type="common">Dove tree</name>
    <dbReference type="NCBI Taxonomy" id="16924"/>
    <lineage>
        <taxon>Eukaryota</taxon>
        <taxon>Viridiplantae</taxon>
        <taxon>Streptophyta</taxon>
        <taxon>Embryophyta</taxon>
        <taxon>Tracheophyta</taxon>
        <taxon>Spermatophyta</taxon>
        <taxon>Magnoliopsida</taxon>
        <taxon>eudicotyledons</taxon>
        <taxon>Gunneridae</taxon>
        <taxon>Pentapetalae</taxon>
        <taxon>asterids</taxon>
        <taxon>Cornales</taxon>
        <taxon>Nyssaceae</taxon>
        <taxon>Davidia</taxon>
    </lineage>
</organism>
<dbReference type="CDD" id="cd21865">
    <property type="entry name" value="DEUBAD_NFRKB"/>
    <property type="match status" value="1"/>
</dbReference>
<dbReference type="GO" id="GO:0031011">
    <property type="term" value="C:Ino80 complex"/>
    <property type="evidence" value="ECO:0007669"/>
    <property type="project" value="InterPro"/>
</dbReference>
<feature type="region of interest" description="Disordered" evidence="3">
    <location>
        <begin position="479"/>
        <end position="498"/>
    </location>
</feature>
<proteinExistence type="predicted"/>
<feature type="domain" description="DEUBAD" evidence="4">
    <location>
        <begin position="88"/>
        <end position="199"/>
    </location>
</feature>
<evidence type="ECO:0000256" key="1">
    <source>
        <dbReference type="ARBA" id="ARBA00004123"/>
    </source>
</evidence>
<name>A0A5B6YSZ0_DAVIN</name>